<dbReference type="GO" id="GO:0003844">
    <property type="term" value="F:1,4-alpha-glucan branching enzyme activity"/>
    <property type="evidence" value="ECO:0007669"/>
    <property type="project" value="UniProtKB-UniRule"/>
</dbReference>
<dbReference type="UniPathway" id="UPA00164"/>
<dbReference type="EC" id="2.4.1.18" evidence="10"/>
<dbReference type="OrthoDB" id="9800174at2"/>
<dbReference type="Pfam" id="PF02922">
    <property type="entry name" value="CBM_48"/>
    <property type="match status" value="1"/>
</dbReference>
<dbReference type="Gene3D" id="2.60.40.10">
    <property type="entry name" value="Immunoglobulins"/>
    <property type="match status" value="2"/>
</dbReference>
<dbReference type="GO" id="GO:0005829">
    <property type="term" value="C:cytosol"/>
    <property type="evidence" value="ECO:0007669"/>
    <property type="project" value="TreeGrafter"/>
</dbReference>
<evidence type="ECO:0000256" key="4">
    <source>
        <dbReference type="ARBA" id="ARBA00009000"/>
    </source>
</evidence>
<dbReference type="InterPro" id="IPR004193">
    <property type="entry name" value="Glyco_hydro_13_N"/>
</dbReference>
<evidence type="ECO:0000256" key="6">
    <source>
        <dbReference type="ARBA" id="ARBA00022676"/>
    </source>
</evidence>
<dbReference type="CDD" id="cd11322">
    <property type="entry name" value="AmyAc_Glg_BE"/>
    <property type="match status" value="1"/>
</dbReference>
<feature type="active site" description="Proton donor" evidence="10 11">
    <location>
        <position position="471"/>
    </location>
</feature>
<dbReference type="NCBIfam" id="TIGR01515">
    <property type="entry name" value="branching_enzym"/>
    <property type="match status" value="1"/>
</dbReference>
<dbReference type="PIRSF" id="PIRSF000463">
    <property type="entry name" value="GlgB"/>
    <property type="match status" value="1"/>
</dbReference>
<dbReference type="SUPFAM" id="SSF51011">
    <property type="entry name" value="Glycosyl hydrolase domain"/>
    <property type="match status" value="1"/>
</dbReference>
<evidence type="ECO:0000256" key="7">
    <source>
        <dbReference type="ARBA" id="ARBA00022679"/>
    </source>
</evidence>
<dbReference type="InterPro" id="IPR013780">
    <property type="entry name" value="Glyco_hydro_b"/>
</dbReference>
<dbReference type="InterPro" id="IPR054169">
    <property type="entry name" value="GlgB_N"/>
</dbReference>
<protein>
    <recommendedName>
        <fullName evidence="10">1,4-alpha-glucan branching enzyme GlgB</fullName>
        <ecNumber evidence="10">2.4.1.18</ecNumber>
    </recommendedName>
    <alternativeName>
        <fullName evidence="10">1,4-alpha-D-glucan:1,4-alpha-D-glucan 6-glucosyl-transferase</fullName>
    </alternativeName>
    <alternativeName>
        <fullName evidence="10">Alpha-(1-&gt;4)-glucan branching enzyme</fullName>
    </alternativeName>
    <alternativeName>
        <fullName evidence="10">Glycogen branching enzyme</fullName>
        <shortName evidence="10">BE</shortName>
    </alternativeName>
</protein>
<comment type="similarity">
    <text evidence="4 10">Belongs to the glycosyl hydrolase 13 family. GlgB subfamily.</text>
</comment>
<dbReference type="CDD" id="cd02855">
    <property type="entry name" value="E_set_GBE_prok_N"/>
    <property type="match status" value="1"/>
</dbReference>
<dbReference type="HAMAP" id="MF_00685">
    <property type="entry name" value="GlgB"/>
    <property type="match status" value="1"/>
</dbReference>
<evidence type="ECO:0000256" key="8">
    <source>
        <dbReference type="ARBA" id="ARBA00023056"/>
    </source>
</evidence>
<dbReference type="PANTHER" id="PTHR43651:SF3">
    <property type="entry name" value="1,4-ALPHA-GLUCAN-BRANCHING ENZYME"/>
    <property type="match status" value="1"/>
</dbReference>
<name>A0A329YD63_RHITR</name>
<dbReference type="GO" id="GO:0043169">
    <property type="term" value="F:cation binding"/>
    <property type="evidence" value="ECO:0007669"/>
    <property type="project" value="InterPro"/>
</dbReference>
<dbReference type="GO" id="GO:0005978">
    <property type="term" value="P:glycogen biosynthetic process"/>
    <property type="evidence" value="ECO:0007669"/>
    <property type="project" value="UniProtKB-UniRule"/>
</dbReference>
<proteinExistence type="inferred from homology"/>
<comment type="pathway">
    <text evidence="3 10">Glycan biosynthesis; glycogen biosynthesis.</text>
</comment>
<evidence type="ECO:0000313" key="14">
    <source>
        <dbReference type="Proteomes" id="UP000251205"/>
    </source>
</evidence>
<dbReference type="InterPro" id="IPR013783">
    <property type="entry name" value="Ig-like_fold"/>
</dbReference>
<dbReference type="FunFam" id="2.60.40.1180:FF:000002">
    <property type="entry name" value="1,4-alpha-glucan branching enzyme GlgB"/>
    <property type="match status" value="1"/>
</dbReference>
<feature type="active site" description="Nucleophile" evidence="10 11">
    <location>
        <position position="418"/>
    </location>
</feature>
<keyword evidence="9 10" id="KW-0119">Carbohydrate metabolism</keyword>
<dbReference type="GO" id="GO:0004553">
    <property type="term" value="F:hydrolase activity, hydrolyzing O-glycosyl compounds"/>
    <property type="evidence" value="ECO:0007669"/>
    <property type="project" value="InterPro"/>
</dbReference>
<evidence type="ECO:0000256" key="5">
    <source>
        <dbReference type="ARBA" id="ARBA00022600"/>
    </source>
</evidence>
<evidence type="ECO:0000256" key="10">
    <source>
        <dbReference type="HAMAP-Rule" id="MF_00685"/>
    </source>
</evidence>
<organism evidence="13 14">
    <name type="scientific">Rhizobium tropici</name>
    <dbReference type="NCBI Taxonomy" id="398"/>
    <lineage>
        <taxon>Bacteria</taxon>
        <taxon>Pseudomonadati</taxon>
        <taxon>Pseudomonadota</taxon>
        <taxon>Alphaproteobacteria</taxon>
        <taxon>Hyphomicrobiales</taxon>
        <taxon>Rhizobiaceae</taxon>
        <taxon>Rhizobium/Agrobacterium group</taxon>
        <taxon>Rhizobium</taxon>
    </lineage>
</organism>
<dbReference type="InterPro" id="IPR014756">
    <property type="entry name" value="Ig_E-set"/>
</dbReference>
<dbReference type="InterPro" id="IPR044143">
    <property type="entry name" value="GlgB_N_E_set_prok"/>
</dbReference>
<dbReference type="NCBIfam" id="NF003811">
    <property type="entry name" value="PRK05402.1"/>
    <property type="match status" value="1"/>
</dbReference>
<dbReference type="SUPFAM" id="SSF81296">
    <property type="entry name" value="E set domains"/>
    <property type="match status" value="1"/>
</dbReference>
<dbReference type="FunFam" id="2.60.40.10:FF:000169">
    <property type="entry name" value="1,4-alpha-glucan branching enzyme GlgB"/>
    <property type="match status" value="1"/>
</dbReference>
<dbReference type="Gene3D" id="2.60.40.1180">
    <property type="entry name" value="Golgi alpha-mannosidase II"/>
    <property type="match status" value="1"/>
</dbReference>
<accession>A0A329YD63</accession>
<keyword evidence="8 10" id="KW-0320">Glycogen biosynthesis</keyword>
<comment type="catalytic activity">
    <reaction evidence="1 10">
        <text>Transfers a segment of a (1-&gt;4)-alpha-D-glucan chain to a primary hydroxy group in a similar glucan chain.</text>
        <dbReference type="EC" id="2.4.1.18"/>
    </reaction>
</comment>
<evidence type="ECO:0000256" key="11">
    <source>
        <dbReference type="PIRSR" id="PIRSR000463-1"/>
    </source>
</evidence>
<dbReference type="AlphaFoldDB" id="A0A329YD63"/>
<dbReference type="Pfam" id="PF22019">
    <property type="entry name" value="GlgB_N"/>
    <property type="match status" value="1"/>
</dbReference>
<sequence length="735" mass="83111">MKKPKKPGDGNSLRDISADEIAAILKGTHSNPFAVLGAHKTDDGYVVRCFIPGAESVTALALDGSVIGELNCLDAAGFFSGDVKLGKQQPLRYRARRGDAEWAVTDPYSFGPILGPMDDYFARQGTHLRLFDKMGAHPMKHEGVQGFHFAVWAPNAQRVSVVGDFNNWDGRRHVMRFRSDSGIWEIFAPDVPAGVAYKFEIRGHDGVVLPLKADPFARRSELRPKTASVTAAELSQAWEDSAHLEHWASVDQRRQPISIYEVHAGSWQRRDDGSMLSWDELASRLIPYCVDMGFTHIEFLPITEHPYDPSWGYQTTGLYAPTARFGEPEGFARFVNGCHKVGIGVILDWVPAHFPTDEHGLRWFDGTALYEHEDPRKGFHPDWNTAIYNFGRTEVLAYLLNNALYWAEKFHLDGLRVDAVASMLYLDYSRKHGEWIPNEYGGNENLEAVRFLQSMNTRIYGAHPGVMTIAEESTSWPKVSQPVHEGGLGFGFKWNMGFMHDTLSYLSREAVHRKYHHNELTFGLIYAFSENFVLPLSHDEVVHGKGSLIAKMSGDDWQKFANLRAYYAFMWGYPGKKLLFMGQEFAQWSEWSEERALDWNLLQYRMHEGMRRLVRDLNFTYRSKPALHARDCEGDGFEWLVVDDFENSVFAWLRKAPGEKPVAVITNFTPVYRENYTLRLPAEGRWREILNTDADIYGGSGKGNGGRVQAVSAGGGVQAIITLPPLATIMLEPEF</sequence>
<comment type="caution">
    <text evidence="13">The sequence shown here is derived from an EMBL/GenBank/DDBJ whole genome shotgun (WGS) entry which is preliminary data.</text>
</comment>
<dbReference type="InterPro" id="IPR006047">
    <property type="entry name" value="GH13_cat_dom"/>
</dbReference>
<dbReference type="InterPro" id="IPR017853">
    <property type="entry name" value="GH"/>
</dbReference>
<dbReference type="PANTHER" id="PTHR43651">
    <property type="entry name" value="1,4-ALPHA-GLUCAN-BRANCHING ENZYME"/>
    <property type="match status" value="1"/>
</dbReference>
<dbReference type="RefSeq" id="WP_112343297.1">
    <property type="nucleotide sequence ID" value="NZ_QMKK01000044.1"/>
</dbReference>
<evidence type="ECO:0000259" key="12">
    <source>
        <dbReference type="SMART" id="SM00642"/>
    </source>
</evidence>
<dbReference type="SUPFAM" id="SSF51445">
    <property type="entry name" value="(Trans)glycosidases"/>
    <property type="match status" value="1"/>
</dbReference>
<dbReference type="InterPro" id="IPR037439">
    <property type="entry name" value="Branching_enzy"/>
</dbReference>
<dbReference type="Proteomes" id="UP000251205">
    <property type="component" value="Unassembled WGS sequence"/>
</dbReference>
<gene>
    <name evidence="10" type="primary">glgB</name>
    <name evidence="13" type="ORF">DQ393_18995</name>
</gene>
<evidence type="ECO:0000313" key="13">
    <source>
        <dbReference type="EMBL" id="RAX39944.1"/>
    </source>
</evidence>
<comment type="subunit">
    <text evidence="10">Monomer.</text>
</comment>
<keyword evidence="7 10" id="KW-0808">Transferase</keyword>
<dbReference type="Pfam" id="PF00128">
    <property type="entry name" value="Alpha-amylase"/>
    <property type="match status" value="1"/>
</dbReference>
<keyword evidence="5 10" id="KW-0321">Glycogen metabolism</keyword>
<reference evidence="13 14" key="1">
    <citation type="submission" date="2018-06" db="EMBL/GenBank/DDBJ databases">
        <title>Whole Genome Sequence of an efficient microsymbiont, Rhizobium tropici.</title>
        <authorList>
            <person name="Srinivasan R."/>
            <person name="Singh H.V."/>
            <person name="Srivastava R."/>
            <person name="Kumari B."/>
            <person name="Radhakrishna A."/>
        </authorList>
    </citation>
    <scope>NUCLEOTIDE SEQUENCE [LARGE SCALE GENOMIC DNA]</scope>
    <source>
        <strain evidence="13 14">IGFRI Rhizo-19</strain>
    </source>
</reference>
<dbReference type="EMBL" id="QMKK01000044">
    <property type="protein sequence ID" value="RAX39944.1"/>
    <property type="molecule type" value="Genomic_DNA"/>
</dbReference>
<evidence type="ECO:0000256" key="3">
    <source>
        <dbReference type="ARBA" id="ARBA00004964"/>
    </source>
</evidence>
<dbReference type="Pfam" id="PF02806">
    <property type="entry name" value="Alpha-amylase_C"/>
    <property type="match status" value="1"/>
</dbReference>
<dbReference type="NCBIfam" id="NF008967">
    <property type="entry name" value="PRK12313.1"/>
    <property type="match status" value="1"/>
</dbReference>
<dbReference type="Gene3D" id="3.20.20.80">
    <property type="entry name" value="Glycosidases"/>
    <property type="match status" value="1"/>
</dbReference>
<evidence type="ECO:0000256" key="1">
    <source>
        <dbReference type="ARBA" id="ARBA00000826"/>
    </source>
</evidence>
<feature type="domain" description="Glycosyl hydrolase family 13 catalytic" evidence="12">
    <location>
        <begin position="261"/>
        <end position="605"/>
    </location>
</feature>
<keyword evidence="6 10" id="KW-0328">Glycosyltransferase</keyword>
<dbReference type="SMART" id="SM00642">
    <property type="entry name" value="Aamy"/>
    <property type="match status" value="1"/>
</dbReference>
<evidence type="ECO:0000256" key="9">
    <source>
        <dbReference type="ARBA" id="ARBA00023277"/>
    </source>
</evidence>
<dbReference type="InterPro" id="IPR006407">
    <property type="entry name" value="GlgB"/>
</dbReference>
<dbReference type="FunFam" id="3.20.20.80:FF:000003">
    <property type="entry name" value="1,4-alpha-glucan branching enzyme GlgB"/>
    <property type="match status" value="1"/>
</dbReference>
<comment type="function">
    <text evidence="2 10">Catalyzes the formation of the alpha-1,6-glucosidic linkages in glycogen by scission of a 1,4-alpha-linked oligosaccharide from growing alpha-1,4-glucan chains and the subsequent attachment of the oligosaccharide to the alpha-1,6 position.</text>
</comment>
<dbReference type="InterPro" id="IPR006048">
    <property type="entry name" value="A-amylase/branching_C"/>
</dbReference>
<evidence type="ECO:0000256" key="2">
    <source>
        <dbReference type="ARBA" id="ARBA00002953"/>
    </source>
</evidence>